<feature type="transmembrane region" description="Helical" evidence="9">
    <location>
        <begin position="523"/>
        <end position="548"/>
    </location>
</feature>
<keyword evidence="6 9" id="KW-1133">Transmembrane helix</keyword>
<evidence type="ECO:0000259" key="10">
    <source>
        <dbReference type="PROSITE" id="PS50850"/>
    </source>
</evidence>
<dbReference type="InterPro" id="IPR005828">
    <property type="entry name" value="MFS_sugar_transport-like"/>
</dbReference>
<dbReference type="Proteomes" id="UP000019335">
    <property type="component" value="Chromosome 11"/>
</dbReference>
<evidence type="ECO:0000313" key="11">
    <source>
        <dbReference type="EMBL" id="EWM25620.1"/>
    </source>
</evidence>
<dbReference type="PANTHER" id="PTHR43528:SF1">
    <property type="entry name" value="ALPHA-KETOGLUTARATE PERMEASE"/>
    <property type="match status" value="1"/>
</dbReference>
<dbReference type="EMBL" id="AZIL01000873">
    <property type="protein sequence ID" value="EWM25620.1"/>
    <property type="molecule type" value="Genomic_DNA"/>
</dbReference>
<comment type="caution">
    <text evidence="11">The sequence shown here is derived from an EMBL/GenBank/DDBJ whole genome shotgun (WGS) entry which is preliminary data.</text>
</comment>
<feature type="compositionally biased region" description="Acidic residues" evidence="8">
    <location>
        <begin position="359"/>
        <end position="387"/>
    </location>
</feature>
<proteinExistence type="predicted"/>
<keyword evidence="4 9" id="KW-0812">Transmembrane</keyword>
<evidence type="ECO:0000256" key="7">
    <source>
        <dbReference type="ARBA" id="ARBA00023136"/>
    </source>
</evidence>
<keyword evidence="3" id="KW-1003">Cell membrane</keyword>
<organism evidence="11 12">
    <name type="scientific">Nannochloropsis gaditana</name>
    <dbReference type="NCBI Taxonomy" id="72520"/>
    <lineage>
        <taxon>Eukaryota</taxon>
        <taxon>Sar</taxon>
        <taxon>Stramenopiles</taxon>
        <taxon>Ochrophyta</taxon>
        <taxon>Eustigmatophyceae</taxon>
        <taxon>Eustigmatales</taxon>
        <taxon>Monodopsidaceae</taxon>
        <taxon>Nannochloropsis</taxon>
    </lineage>
</organism>
<dbReference type="InterPro" id="IPR036259">
    <property type="entry name" value="MFS_trans_sf"/>
</dbReference>
<comment type="subcellular location">
    <subcellularLocation>
        <location evidence="1">Cell membrane</location>
        <topology evidence="1">Multi-pass membrane protein</topology>
    </subcellularLocation>
</comment>
<name>W7TF46_9STRA</name>
<feature type="transmembrane region" description="Helical" evidence="9">
    <location>
        <begin position="136"/>
        <end position="154"/>
    </location>
</feature>
<dbReference type="Gene3D" id="1.20.1250.20">
    <property type="entry name" value="MFS general substrate transporter like domains"/>
    <property type="match status" value="2"/>
</dbReference>
<keyword evidence="12" id="KW-1185">Reference proteome</keyword>
<feature type="transmembrane region" description="Helical" evidence="9">
    <location>
        <begin position="160"/>
        <end position="185"/>
    </location>
</feature>
<keyword evidence="5" id="KW-0769">Symport</keyword>
<dbReference type="GO" id="GO:0015293">
    <property type="term" value="F:symporter activity"/>
    <property type="evidence" value="ECO:0007669"/>
    <property type="project" value="UniProtKB-KW"/>
</dbReference>
<evidence type="ECO:0000256" key="5">
    <source>
        <dbReference type="ARBA" id="ARBA00022847"/>
    </source>
</evidence>
<feature type="transmembrane region" description="Helical" evidence="9">
    <location>
        <begin position="490"/>
        <end position="511"/>
    </location>
</feature>
<evidence type="ECO:0000256" key="8">
    <source>
        <dbReference type="SAM" id="MobiDB-lite"/>
    </source>
</evidence>
<feature type="transmembrane region" description="Helical" evidence="9">
    <location>
        <begin position="560"/>
        <end position="581"/>
    </location>
</feature>
<gene>
    <name evidence="11" type="ORF">Naga_100251g5</name>
</gene>
<feature type="transmembrane region" description="Helical" evidence="9">
    <location>
        <begin position="655"/>
        <end position="674"/>
    </location>
</feature>
<feature type="transmembrane region" description="Helical" evidence="9">
    <location>
        <begin position="58"/>
        <end position="83"/>
    </location>
</feature>
<dbReference type="Pfam" id="PF00083">
    <property type="entry name" value="Sugar_tr"/>
    <property type="match status" value="1"/>
</dbReference>
<protein>
    <submittedName>
        <fullName evidence="11">Major facilitator family transporter</fullName>
    </submittedName>
</protein>
<feature type="transmembrane region" description="Helical" evidence="9">
    <location>
        <begin position="197"/>
        <end position="221"/>
    </location>
</feature>
<dbReference type="InterPro" id="IPR051084">
    <property type="entry name" value="H+-coupled_symporters"/>
</dbReference>
<feature type="domain" description="Major facilitator superfamily (MFS) profile" evidence="10">
    <location>
        <begin position="61"/>
        <end position="678"/>
    </location>
</feature>
<keyword evidence="7 9" id="KW-0472">Membrane</keyword>
<feature type="transmembrane region" description="Helical" evidence="9">
    <location>
        <begin position="103"/>
        <end position="124"/>
    </location>
</feature>
<evidence type="ECO:0000256" key="1">
    <source>
        <dbReference type="ARBA" id="ARBA00004651"/>
    </source>
</evidence>
<accession>W7TF46</accession>
<feature type="region of interest" description="Disordered" evidence="8">
    <location>
        <begin position="356"/>
        <end position="445"/>
    </location>
</feature>
<evidence type="ECO:0000256" key="9">
    <source>
        <dbReference type="SAM" id="Phobius"/>
    </source>
</evidence>
<evidence type="ECO:0000256" key="4">
    <source>
        <dbReference type="ARBA" id="ARBA00022692"/>
    </source>
</evidence>
<dbReference type="PROSITE" id="PS50850">
    <property type="entry name" value="MFS"/>
    <property type="match status" value="1"/>
</dbReference>
<dbReference type="AlphaFoldDB" id="W7TF46"/>
<feature type="region of interest" description="Disordered" evidence="8">
    <location>
        <begin position="259"/>
        <end position="341"/>
    </location>
</feature>
<dbReference type="SUPFAM" id="SSF103473">
    <property type="entry name" value="MFS general substrate transporter"/>
    <property type="match status" value="1"/>
</dbReference>
<reference evidence="11 12" key="1">
    <citation type="journal article" date="2014" name="Mol. Plant">
        <title>Chromosome Scale Genome Assembly and Transcriptome Profiling of Nannochloropsis gaditana in Nitrogen Depletion.</title>
        <authorList>
            <person name="Corteggiani Carpinelli E."/>
            <person name="Telatin A."/>
            <person name="Vitulo N."/>
            <person name="Forcato C."/>
            <person name="D'Angelo M."/>
            <person name="Schiavon R."/>
            <person name="Vezzi A."/>
            <person name="Giacometti G.M."/>
            <person name="Morosinotto T."/>
            <person name="Valle G."/>
        </authorList>
    </citation>
    <scope>NUCLEOTIDE SEQUENCE [LARGE SCALE GENOMIC DNA]</scope>
    <source>
        <strain evidence="11 12">B-31</strain>
    </source>
</reference>
<feature type="transmembrane region" description="Helical" evidence="9">
    <location>
        <begin position="233"/>
        <end position="252"/>
    </location>
</feature>
<evidence type="ECO:0000256" key="6">
    <source>
        <dbReference type="ARBA" id="ARBA00022989"/>
    </source>
</evidence>
<evidence type="ECO:0000256" key="3">
    <source>
        <dbReference type="ARBA" id="ARBA00022475"/>
    </source>
</evidence>
<dbReference type="GO" id="GO:0005886">
    <property type="term" value="C:plasma membrane"/>
    <property type="evidence" value="ECO:0007669"/>
    <property type="project" value="UniProtKB-SubCell"/>
</dbReference>
<feature type="compositionally biased region" description="Low complexity" evidence="8">
    <location>
        <begin position="324"/>
        <end position="337"/>
    </location>
</feature>
<dbReference type="OrthoDB" id="5296287at2759"/>
<evidence type="ECO:0000313" key="12">
    <source>
        <dbReference type="Proteomes" id="UP000019335"/>
    </source>
</evidence>
<dbReference type="InterPro" id="IPR020846">
    <property type="entry name" value="MFS_dom"/>
</dbReference>
<feature type="transmembrane region" description="Helical" evidence="9">
    <location>
        <begin position="623"/>
        <end position="643"/>
    </location>
</feature>
<evidence type="ECO:0000256" key="2">
    <source>
        <dbReference type="ARBA" id="ARBA00022448"/>
    </source>
</evidence>
<sequence length="721" mass="77790">MACNELTTIDLEDRHVLHDGRRIIQVNPTCAVAHSTAPPPFKARYFGFLPKIKRPNHYTMATLAAIMGNVLEFYDFSIYAYFAPEIGKLFFPRGSPTIQVVKTFTVFAGGFLMRPLGSVVLGAVGDKYGTAAALKWSIALMTIPTVVTGLLPTYHKVGLAAPLLLTLCRLVQGLSVGGELIGALLHTADHSPPGRRGLYCGIVGVFGSVGNLIGAVVSVSMRKALTERELLSWGWRIPFLTGSVLGFVGVLLRTQTDGLRSKEEHKAKKRVKKEQKEAARTAKAAARAARPEVPYTPTASHRPPSPPSASRLAPLDQEESVDVSSPLSPTPSTASSSGEGCDIFDVDLVEAAIHKEQEDAAEEDEEEEDDEEEGEEEDEDEEEDNDEEKGNGGLEDREDTAANGQVPPSSVAMPMLPVARPLQASAPPSVEADADPAHGAAPLVKKRSRTKKILKKLKLKKKKKNKDGKGKRKSFLQILRDAAGTDKARFLHVVLLATLQSSQFYLHFVWVGTYLAVLARKPITSVAAFSVITVMQVLLILTGPFWGLMGDKYGGAKGRVKWLIAGIVCDIIMVPTAFSLLERGGESWAFAYAVMVGLTMGLSLGGNYHAWVTETLQDSPARVLSTSVAYNLGAMTGGCAPMLYSALSAYRFPQIAPVLPPIVYGGLVLAIFIYSRASPRGIFHVSKWEEKREQGDLDGMGGGEELKEGVEVEMAGEVAHG</sequence>
<keyword evidence="2" id="KW-0813">Transport</keyword>
<dbReference type="PANTHER" id="PTHR43528">
    <property type="entry name" value="ALPHA-KETOGLUTARATE PERMEASE"/>
    <property type="match status" value="1"/>
</dbReference>
<feature type="transmembrane region" description="Helical" evidence="9">
    <location>
        <begin position="587"/>
        <end position="611"/>
    </location>
</feature>
<feature type="compositionally biased region" description="Low complexity" evidence="8">
    <location>
        <begin position="296"/>
        <end position="315"/>
    </location>
</feature>